<keyword evidence="2" id="KW-1185">Reference proteome</keyword>
<evidence type="ECO:0000313" key="1">
    <source>
        <dbReference type="EMBL" id="MDQ2064972.1"/>
    </source>
</evidence>
<proteinExistence type="predicted"/>
<accession>A0ABU0VTB0</accession>
<reference evidence="1 2" key="1">
    <citation type="submission" date="2023-08" db="EMBL/GenBank/DDBJ databases">
        <title>Characterization of two Paracoccaceae strains isolated from Phycosphere and proposal of Xinfangfangia lacusdiani sp. nov.</title>
        <authorList>
            <person name="Deng Y."/>
            <person name="Zhang Y.Q."/>
        </authorList>
    </citation>
    <scope>NUCLEOTIDE SEQUENCE [LARGE SCALE GENOMIC DNA]</scope>
    <source>
        <strain evidence="1 2">CPCC 101601</strain>
    </source>
</reference>
<sequence length="689" mass="75577">MAVLRDPKPEAAVEIPRRLFHQNLSFLRDRRLQRILALAGHELRLGLPKTGDGIAVWGASPTAWRGEALAAKRGAPLVRIEDAFLRSLRPGRMGDAPIGLMVDPRGVHFDPTDMSAIEHILTTDALDNSNLLQRAKDGYARIRQLDLSKYNIHDPALPPPAPGYVLVVDQTAGDASLRASGATQARFDEMLEAAREAHPHAPIVIKTHPETANGLRPGHYGAQHLAPGVTLLSTPVSPWALLDGAIAVYTVSSQMGFEAILAGHKPHVWGHPFYAGWGLSHDRTPPPRRGRILTRNQLFAGAMILAPIWYDPCRDRLCRFEEALDQLEAETRAFRQDREGYVAGGMRAWKRNRLQAFFGAQKPLIFKASAESAAATAARLNRPLMIWAGAASADLPKPCLRIEDGFLRSRGLGAELVPPLSLVADDLGIYYDPSQPSRLEELLLSPLPPGGRARAEALLEKLRKHAVTKYNLGGEMPDLPSGHRILVPGQVEDDASLRLGGGDIRSNLKLLQATRAANPDAVVLYKPHPDVEAGLRPGAIEPTEAQLYADQILTHTDMAALLPLVDEVWTMTSLTGFEALLRGKKVTTFGAPFYAGWGLTRDLGPVPQRRLRRPDGSLQPRPDLLHLIHAALIAYPRYWDPVSLRPCPPEVALERLANGDIPHPGPLNRLISKVQGRLASHAHLWRRSH</sequence>
<name>A0ABU0VTB0_9RHOB</name>
<dbReference type="Proteomes" id="UP001239680">
    <property type="component" value="Unassembled WGS sequence"/>
</dbReference>
<organism evidence="1 2">
    <name type="scientific">Pseudogemmobacter lacusdianii</name>
    <dbReference type="NCBI Taxonomy" id="3069608"/>
    <lineage>
        <taxon>Bacteria</taxon>
        <taxon>Pseudomonadati</taxon>
        <taxon>Pseudomonadota</taxon>
        <taxon>Alphaproteobacteria</taxon>
        <taxon>Rhodobacterales</taxon>
        <taxon>Paracoccaceae</taxon>
        <taxon>Pseudogemmobacter</taxon>
    </lineage>
</organism>
<gene>
    <name evidence="1" type="ORF">Q9295_01175</name>
</gene>
<dbReference type="RefSeq" id="WP_306678554.1">
    <property type="nucleotide sequence ID" value="NZ_JAVDBT010000001.1"/>
</dbReference>
<evidence type="ECO:0000313" key="2">
    <source>
        <dbReference type="Proteomes" id="UP001239680"/>
    </source>
</evidence>
<dbReference type="CDD" id="cd16439">
    <property type="entry name" value="beta_Kdo_transferase_KpsC_2"/>
    <property type="match status" value="1"/>
</dbReference>
<dbReference type="EMBL" id="JAVDBT010000001">
    <property type="protein sequence ID" value="MDQ2064972.1"/>
    <property type="molecule type" value="Genomic_DNA"/>
</dbReference>
<comment type="caution">
    <text evidence="1">The sequence shown here is derived from an EMBL/GenBank/DDBJ whole genome shotgun (WGS) entry which is preliminary data.</text>
</comment>
<protein>
    <submittedName>
        <fullName evidence="1">Capsular polysaccharide biosynthesis protein</fullName>
    </submittedName>
</protein>
<dbReference type="Pfam" id="PF05159">
    <property type="entry name" value="Capsule_synth"/>
    <property type="match status" value="3"/>
</dbReference>
<dbReference type="InterPro" id="IPR007833">
    <property type="entry name" value="Capsule_polysaccharide_synth"/>
</dbReference>
<dbReference type="CDD" id="cd16440">
    <property type="entry name" value="beta_Kdo_transferase_KpsC_1"/>
    <property type="match status" value="1"/>
</dbReference>